<keyword evidence="2" id="KW-1185">Reference proteome</keyword>
<organism evidence="1 2">
    <name type="scientific">Trifolium pratense</name>
    <name type="common">Red clover</name>
    <dbReference type="NCBI Taxonomy" id="57577"/>
    <lineage>
        <taxon>Eukaryota</taxon>
        <taxon>Viridiplantae</taxon>
        <taxon>Streptophyta</taxon>
        <taxon>Embryophyta</taxon>
        <taxon>Tracheophyta</taxon>
        <taxon>Spermatophyta</taxon>
        <taxon>Magnoliopsida</taxon>
        <taxon>eudicotyledons</taxon>
        <taxon>Gunneridae</taxon>
        <taxon>Pentapetalae</taxon>
        <taxon>rosids</taxon>
        <taxon>fabids</taxon>
        <taxon>Fabales</taxon>
        <taxon>Fabaceae</taxon>
        <taxon>Papilionoideae</taxon>
        <taxon>50 kb inversion clade</taxon>
        <taxon>NPAAA clade</taxon>
        <taxon>Hologalegina</taxon>
        <taxon>IRL clade</taxon>
        <taxon>Trifolieae</taxon>
        <taxon>Trifolium</taxon>
    </lineage>
</organism>
<evidence type="ECO:0000313" key="1">
    <source>
        <dbReference type="EMBL" id="CAJ2660012.1"/>
    </source>
</evidence>
<dbReference type="Proteomes" id="UP001177021">
    <property type="component" value="Unassembled WGS sequence"/>
</dbReference>
<evidence type="ECO:0000313" key="2">
    <source>
        <dbReference type="Proteomes" id="UP001177021"/>
    </source>
</evidence>
<dbReference type="EMBL" id="CASHSV030000311">
    <property type="protein sequence ID" value="CAJ2660012.1"/>
    <property type="molecule type" value="Genomic_DNA"/>
</dbReference>
<name>A0ACB0KUF6_TRIPR</name>
<reference evidence="1" key="1">
    <citation type="submission" date="2023-10" db="EMBL/GenBank/DDBJ databases">
        <authorList>
            <person name="Rodriguez Cubillos JULIANA M."/>
            <person name="De Vega J."/>
        </authorList>
    </citation>
    <scope>NUCLEOTIDE SEQUENCE</scope>
</reference>
<gene>
    <name evidence="1" type="ORF">MILVUS5_LOCUS26053</name>
</gene>
<proteinExistence type="predicted"/>
<sequence length="148" mass="17307">MARHNIILIASLLALVLFIAHTNASREKEMPESCRKQLDSLDLKHCEKHLMKRIQKDEDEDEDEDILKMRGINYIHRNREEDLKEMCCSQLSEVKMLDCRCQALQEIMENLSDKVHKKEMDDMEMEVKKLPMRCGMAPPVGCDLSMDD</sequence>
<protein>
    <submittedName>
        <fullName evidence="1">Uncharacterized protein</fullName>
    </submittedName>
</protein>
<comment type="caution">
    <text evidence="1">The sequence shown here is derived from an EMBL/GenBank/DDBJ whole genome shotgun (WGS) entry which is preliminary data.</text>
</comment>
<accession>A0ACB0KUF6</accession>